<gene>
    <name evidence="2" type="ORF">AGERDE_LOCUS4559</name>
</gene>
<dbReference type="SUPFAM" id="SSF54211">
    <property type="entry name" value="Ribosomal protein S5 domain 2-like"/>
    <property type="match status" value="1"/>
</dbReference>
<dbReference type="GO" id="GO:0004252">
    <property type="term" value="F:serine-type endopeptidase activity"/>
    <property type="evidence" value="ECO:0007669"/>
    <property type="project" value="InterPro"/>
</dbReference>
<evidence type="ECO:0000259" key="1">
    <source>
        <dbReference type="Pfam" id="PF05362"/>
    </source>
</evidence>
<proteinExistence type="predicted"/>
<dbReference type="GO" id="GO:0004176">
    <property type="term" value="F:ATP-dependent peptidase activity"/>
    <property type="evidence" value="ECO:0007669"/>
    <property type="project" value="InterPro"/>
</dbReference>
<dbReference type="Pfam" id="PF05362">
    <property type="entry name" value="Lon_C"/>
    <property type="match status" value="1"/>
</dbReference>
<dbReference type="AlphaFoldDB" id="A0A9N8ZU58"/>
<comment type="caution">
    <text evidence="2">The sequence shown here is derived from an EMBL/GenBank/DDBJ whole genome shotgun (WGS) entry which is preliminary data.</text>
</comment>
<protein>
    <submittedName>
        <fullName evidence="2">7587_t:CDS:1</fullName>
    </submittedName>
</protein>
<evidence type="ECO:0000313" key="3">
    <source>
        <dbReference type="Proteomes" id="UP000789831"/>
    </source>
</evidence>
<dbReference type="EMBL" id="CAJVPL010000534">
    <property type="protein sequence ID" value="CAG8507326.1"/>
    <property type="molecule type" value="Genomic_DNA"/>
</dbReference>
<accession>A0A9N8ZU58</accession>
<feature type="domain" description="Lon proteolytic" evidence="1">
    <location>
        <begin position="74"/>
        <end position="151"/>
    </location>
</feature>
<dbReference type="InterPro" id="IPR014721">
    <property type="entry name" value="Ribsml_uS5_D2-typ_fold_subgr"/>
</dbReference>
<dbReference type="GO" id="GO:0006508">
    <property type="term" value="P:proteolysis"/>
    <property type="evidence" value="ECO:0007669"/>
    <property type="project" value="InterPro"/>
</dbReference>
<dbReference type="InterPro" id="IPR020568">
    <property type="entry name" value="Ribosomal_Su5_D2-typ_SF"/>
</dbReference>
<sequence>MGIVHELVIIARKITSGGPKIVVDEKQKYDLPLCPDSANKLINHHKKVINLVDQQKDINLPSKEREIAFGKIGGKSGGSALYLAVLSALTKKPISAQVAATGALVANRPKKGRVNGQEISLEKGTNLPIQGLKEKTTACVEKGINHLVLSKYQSSLNLLTLF</sequence>
<dbReference type="Proteomes" id="UP000789831">
    <property type="component" value="Unassembled WGS sequence"/>
</dbReference>
<organism evidence="2 3">
    <name type="scientific">Ambispora gerdemannii</name>
    <dbReference type="NCBI Taxonomy" id="144530"/>
    <lineage>
        <taxon>Eukaryota</taxon>
        <taxon>Fungi</taxon>
        <taxon>Fungi incertae sedis</taxon>
        <taxon>Mucoromycota</taxon>
        <taxon>Glomeromycotina</taxon>
        <taxon>Glomeromycetes</taxon>
        <taxon>Archaeosporales</taxon>
        <taxon>Ambisporaceae</taxon>
        <taxon>Ambispora</taxon>
    </lineage>
</organism>
<keyword evidence="3" id="KW-1185">Reference proteome</keyword>
<dbReference type="InterPro" id="IPR008269">
    <property type="entry name" value="Lon_proteolytic"/>
</dbReference>
<name>A0A9N8ZU58_9GLOM</name>
<dbReference type="Gene3D" id="3.30.230.10">
    <property type="match status" value="1"/>
</dbReference>
<reference evidence="2" key="1">
    <citation type="submission" date="2021-06" db="EMBL/GenBank/DDBJ databases">
        <authorList>
            <person name="Kallberg Y."/>
            <person name="Tangrot J."/>
            <person name="Rosling A."/>
        </authorList>
    </citation>
    <scope>NUCLEOTIDE SEQUENCE</scope>
    <source>
        <strain evidence="2">MT106</strain>
    </source>
</reference>
<evidence type="ECO:0000313" key="2">
    <source>
        <dbReference type="EMBL" id="CAG8507326.1"/>
    </source>
</evidence>
<dbReference type="OrthoDB" id="2439102at2759"/>